<dbReference type="InterPro" id="IPR020845">
    <property type="entry name" value="AMP-binding_CS"/>
</dbReference>
<feature type="domain" description="Carrier" evidence="6">
    <location>
        <begin position="5021"/>
        <end position="5095"/>
    </location>
</feature>
<evidence type="ECO:0000256" key="4">
    <source>
        <dbReference type="ARBA" id="ARBA00022553"/>
    </source>
</evidence>
<keyword evidence="3" id="KW-0596">Phosphopantetheine</keyword>
<reference evidence="7 8" key="1">
    <citation type="submission" date="2020-04" db="EMBL/GenBank/DDBJ databases">
        <authorList>
            <person name="Yin C."/>
        </authorList>
    </citation>
    <scope>NUCLEOTIDE SEQUENCE [LARGE SCALE GENOMIC DNA]</scope>
    <source>
        <strain evidence="7 8">Ae27</strain>
    </source>
</reference>
<dbReference type="Gene3D" id="1.10.1200.10">
    <property type="entry name" value="ACP-like"/>
    <property type="match status" value="5"/>
</dbReference>
<dbReference type="GO" id="GO:0044550">
    <property type="term" value="P:secondary metabolite biosynthetic process"/>
    <property type="evidence" value="ECO:0007669"/>
    <property type="project" value="UniProtKB-ARBA"/>
</dbReference>
<dbReference type="InterPro" id="IPR020806">
    <property type="entry name" value="PKS_PP-bd"/>
</dbReference>
<dbReference type="FunFam" id="1.10.1200.10:FF:000005">
    <property type="entry name" value="Nonribosomal peptide synthetase 1"/>
    <property type="match status" value="3"/>
</dbReference>
<dbReference type="FunFam" id="3.40.50.980:FF:000001">
    <property type="entry name" value="Non-ribosomal peptide synthetase"/>
    <property type="match status" value="3"/>
</dbReference>
<dbReference type="PROSITE" id="PS00012">
    <property type="entry name" value="PHOSPHOPANTETHEINE"/>
    <property type="match status" value="4"/>
</dbReference>
<dbReference type="Pfam" id="PF00668">
    <property type="entry name" value="Condensation"/>
    <property type="match status" value="8"/>
</dbReference>
<dbReference type="Gene3D" id="3.40.50.12780">
    <property type="entry name" value="N-terminal domain of ligase-like"/>
    <property type="match status" value="2"/>
</dbReference>
<dbReference type="GO" id="GO:0005829">
    <property type="term" value="C:cytosol"/>
    <property type="evidence" value="ECO:0007669"/>
    <property type="project" value="TreeGrafter"/>
</dbReference>
<dbReference type="SUPFAM" id="SSF52777">
    <property type="entry name" value="CoA-dependent acyltransferases"/>
    <property type="match status" value="16"/>
</dbReference>
<dbReference type="NCBIfam" id="NF004282">
    <property type="entry name" value="PRK05691.1"/>
    <property type="match status" value="8"/>
</dbReference>
<dbReference type="InterPro" id="IPR010060">
    <property type="entry name" value="NRPS_synth"/>
</dbReference>
<feature type="domain" description="Carrier" evidence="6">
    <location>
        <begin position="974"/>
        <end position="1049"/>
    </location>
</feature>
<dbReference type="SMART" id="SM00823">
    <property type="entry name" value="PKS_PP"/>
    <property type="match status" value="5"/>
</dbReference>
<sequence>MIEKIERTNVEGIFELSMVQKGMLYHYLKEDDQGLYNVQLSFDIRGQLELNLLQQAFDEVQAANQVLRSVFRWSEVSKPVQIILHSHHLPIAFVDFSQQKESRAQASAGQFLQEDLHKRLDLARQPLRLTVLRVAEQQFVLVITHHHILYDGWSTAILLKELFRYYNDLAGGRHIVHVEKPAYGDVYRALAQRVLQGAGDTYWKNHLSGYPVTACFPKTPVGDVVANRLQKRSFHIAGLDVKAFSALYGVTGAAIIYAAYGVLLRHWFHAEDIVFGTAVSTRDETIRGLEMVMGNFINTVPLRMAPAADETFAQLTIRVNKALLERSDYCNTSYAEIKKLLDLKPSEDLFDTVIAVENYPVTGATTAHAGWDVRLRAVYEHTGIPLVVTVFFNEALELECTYDAELVNEAFIGYLETYFGRVLRQGLHHPGQAVCFSDLISAAERKYLTQELNDTAVSYPQRDTIISLFEQQVKRTPGNTALRCGNLSLTYMELQSAIHKTAAFLKSNAGINAGDLVGVMLPREIQLLPVIFGILKAGAVYVPIDPDFPAERVNAVAGDAGLKAMITRAGHVKASLPAAIALIDPDEAAAWSDDSPVNFPAVDGNDLAYVIYTSGSTGKPKGVMVEHRSVVNRITWMQQQYPLTEDDVLLQKTPLVFDVSIWELYWWSFTGASLYLPEPGAEKDPAEIIRAIQEHGVTTIHFVPSMLNAFLATMNDGFNFAAIKRLRQVFTSGEALMPAQVQLFADTLHKYCGSRLINLYGPTEATVDVSFYECSFEHEYHVVPIGKPINNVRLYILGKDQSLLPAGAVGELCIAGVGLARGYLGREALTAEKFTQCPALPGERIYRTGDLARWLPDGNIAFLGRQDEQVKIRGVRIEPGEVASHLLAHTHITEAAVVARERNGEKYLVAYYVSDSPLERKDLRDWLSRGLPEYMVPAWYVHLRAMPLTVSGKLDRNMLPEPTALTDFSEEGDAPANETEQKLAQLWQEVLGHAYVNTDSSFFDTGGDSLQALRLINRIGKQFDVELPLKTLFDNPTIKSLAACLRARTEQHAGRRGRLFKTEKRQYYPLSSVQKRLYFLYQFDKSSLAYNAPLALRITGPVDKSRMTEALQELVRRNENLRTLFVTVNGEPYQKILDSVTVMMEEYRSDGNTSALLQQFIRPFDVGIAPLMRAGWIECEEEEHILLLDLHHIITDGVSQGLLVRELMALYQGTSVAAPVFQYRDYAAWQNSAGYQAVVSGSREFWINEFAEEPPVLGLPLDFKRPLIRSYEGANVHFSLSSRETAMLKALGDAEGATMFMVVLSLFSILLGKLAAEEDVVIGTPASGRDHADLEAVMGMFVNTVVIRTRPQGEIPFRSFLREIRSRTLAVFDRQAYPYELLIDDLKVSRDTSRNPLFDVWFVYQNFETAVPEVPGLTITPCEIGAPISQFDISLTAGEREGRLHLNFEYSTELFSAETIDRFCGYFRAIVTAITGNAGCRLRDIGLVGPAERRLLLHTFNETETPFERQKTFFTLFQEQAQGTPEYPAVVYNGAQLTYSALLKRATDLSAYLAAKGIGRGSRVALYMSRGIDMLTAILGTFGAGAAYVPVEMEYPPHRVMEILADSEPGIVLVDDQTLSAAEAIKSKVPAVGEILSVSHMEQWSADEDAVPEVAGPDDIAYIIYTSGTTGKPKGAMVHQQGMLNHLYAMIEAMGPGNGDVIAQTASCSFDISVWQFLCALLVGGQTCIIDKDTQLDAGSLLREMQESKVTIAEMVPSLLRAFVDEAMNNAGKNHLPCLRWMIPTAEQISTALVNKWYDCYPGVPLINAYGPAEASDDVTLYFIGKDVAEGEIIPIGKPVRNTRIYITDQYMNLCPLGVRGEICIAGISVGKGYWKDQEKTLRAFVPNPFSEDGEEDYRYLYRTGDTGYYRPDGNIVFTGRRDDQVKVRGHRIECREIESHLLQWPGIREVTVLPREKNGAQYLVAYYIADTALEDAVLRGFLSGRLPDYMVPSFYVWLKRMPLTVNGKLDKKALPAPEHKQAPVDNGQVLTVEEKLLVEVWSKVLAADGISVTDNFFAVGGDSIRSTQIVSALRSAGYELSVKDIFIHQTIRELAVRLKRTGKQADQSAVVGRAALTPIQRLFFETPFARRHHYNQSVMLLFPDGLGADRARQMLAMLQEHHDALRMVFAEEAEGVFMHNQGPELAVSLEEYDLRGEPEAEASLLARCDEMQAGIDLAAGPLLRGGLFHLAEGSRLLLVVHHLVVDGVSWRILLEDMHTLYGQQQQNEPLQLPGKTDAFLLWPSRLSEYSEGKAFAKGCRYWNTFDAGAYPVLNRDYPEGTNKTGGQQVERFRLSRQLTGRLLGEAHRSFGTRINDLLLAGLLLGMHRCYQQPGILLDLESHGREELLGADISRTVGWFTSIYPVWLSGDVNNLTRLVREVKETLRRVPNNGIDYMIRQYVCNSVEHTRRRSRVIFNYLGQFDTAVSGEYFTAVSGAGGREIWEGETAEYDWEVSGMVLGGELEMTLTYSPRQYAADRVRIFMQSYRDALEEITEACCRHGKVELSPSDLVYKSLTLSQVDALQSEHALENIYPLSPMQEGMLFHALYDREGDQYFEQLSCRLQGRLDIAAIEHAMNGIIARYAILRTQFVHEGYERPLQIVYRGRRMKVSYEDMREACVQEGTAAVVDRIRQQDRSRKFDLGRDVLMRVTVLRLAASAYELIWSYHHVLMDGWCMGIIMRDFKALYQQYSRGSEVLLPAVRPYGDYISWLEERDAALSAQYWKEYLSGFENMTGIIPEHGKAEGGGYELAKEAMLLGEERTGQLHRLAVDNGVTVNTVLQVAWGILLSKYNQADDVVFGAVVSGRPAELADVESMVGLFINTVPVRISYGPEEKISSLLRRVQEAALAAEPHHYHPLSEIQAGSTPGRSLLDHIMVFENYPLADTIMGPGQEELDFRISDLVVHEQTNYNLSVVVASNEKTSVTLHYNAHAFDKGFMKRVVGHFQLIITQLLNNSAVPVSAIEILTAEETYRILHEFNRPVTVYPQEMSLVDMFEKSVRAHPGRTALRCNDVSLTYSELNNRAGRVASYLAASGVTPGAVVGLMIERSPEMIIAMLGILKAGAAYLPLEAGLPYTRNRHLLEETNAVLLLTEEKTTCLYADFIKTADVRRLPEHEAAPGLPGPQSLAGHTAYIIYTSGSTGKPKGVMVSHHSVVNLVLSQQRTFDIDEQDRILQFSTICFDASVEQIWLALSAGAALVLIERERITDNDLFNDYISAMNVTHLHATPSFLENITLKTPNNVKRVIAGGEQCKVQTATRFYRDYDFYNEYGPTETTVTAIQCLITDMHVSGGTIPVGRPLDNTRVYILGKNKELLPEGIKGELFIAGDGLAAGYVNDPVLTRQRFVSDPFMPGGLMYRTGDLACWLPDGNLAFLGRADEQVKIRGFRIEPGEIENRLSMYQGVKEAVVTAHDRDGSKYLVAYYVAEQEIDMALLRAFLSETLPDYMVPAYYLRLPNMPLTTTGKLDRKALPSPDVIGSKSGDAPSSEAERVIAVVWSEVLGIADIGVAENFFAAGGDSIKSIQIVSRLRTAGYSLSVKDIFSWPTVRLLAANVAKAAEVPANRATVVGRAALTPIQRLFFETPFARRHHYNQSVMLLFPDGLGADRARQMLAMLQEHHDALRMVFAEEAEGVFMHNQGPELAVSLEEYDLRGEPEAEASLLARCDEMQAGIDLAAGPLLRGGLFHLAEGSRLLLVVHHLVVDGVSWRILLEDMHTLYGQQQRNEPLQLPGKTDAFLLWPSRLSEYSEGKAFAKGCRYWNTFDAGAYPVLNRDYPEGTNKTGGQQVERFRLSRQLTGRLLGEAHRSFGTRINDLLLAGLLLGMHRCYQQPGILLDLESHGREELLGADISRTVGWFTSIYPVWLSGDVNNLTRLVREVKETLRRVPNNGIDYMIRQYVCNSVEHTRRRSRVIFNYLGQFDTAVSGEYFTAVSGAGGREIWEGETAEYDWEVSGMVLGGELEMTLTYSPRQYAADRVRIFMQSYRDALEEITEACCRHGKVELSPSDLVYKSLTLSQVDALQSEHALENIYPLSPMQEGMLFHALYDREGDQYFEQLSCRLQGRLDIAAIEHAMNGIIARYAILRTQFVHEGYERPLQIVYRGRRMKVSYEDMREACVQEGTAAVVDRIRQQDRSRKFDLGRDVLMRVTVLRLAASAYELIWSYHHVLMDGWCMGIIMRDFKALYQQYSRGSEVLLPAVRPYGDYISWLEERDAALSAQYWKEYLSGFENMTGIIPEHGKAEGGGYELAKEAMLLGEERTGQLHRLAIDNGVTINTVLQVAWGILLSKYNQAEDVVFGAVVSGRPAELADVESMVGLFINTVPVRISYGPEEKISSLLRRVQEAALSAEPHHYHPLSEIQAGSAPGRLLLDHIMVFDNYPLTALLAGTDADNDYRIESIAVFERANYDLALVVTPGENISIRFEYNKRRYEDRQIRRVVGHMDEIIRQLAGGGEINVPEISILSAEEQQRLLYLYNDTGKDYADTDTIVSLFERQAAQVPEHTALVFEDISLTYSELDRKCNRLAHILKTAGAGKGDIVAIICDRSPEMIISLMAVLKVGAVYLPVDPGSPEDRIGYILADSGASIILTDQGYTMADFGIRTIAMHVLNLEGGEASALPPVTTLNDAAYIIYTSGSTGRPKGTVISQSGVIRLTREANYISITGRDRILQLSSFAFDGSVFDIFGALLNGATLFMIRREMIDDLSALARLIQEKQISVFFITTALFNILIEEQGTCLTHVRRILFGGERVSVQHVRKAFELLGKERLIHVYGPTEATVFSTFYPVNEVRSLDTVPIGRPITNTGVYILNSRQQLVPEGVAGELCISGAGLSLCYLNNEALTSQKFVANPYTGERIYRSGDLARWLPDGNIAFLGRIDDQVKVRGFRIELGEIEMQLARYEGIREVAVLAAEGKNGRCLAAYYVADEEIAPSSLKRFLSARLPDYMVPAHFMALAKFPLNVNGKLDKKALPDVMTEGDVAYVMPVSAEEECLARIWSAVLGCARAGVDSNFFALGGDSIKSIQVVSRVRAEGYELSVNDVFVHQTIRELAVVLKKKVTVADQSVVTGKSVLTPVQRMFFEMPLVHRHHYNQSVMLLFSEGLSVGNARKILSALMAHHDALRMVFREEEEGICMYNQGLEMQEWITEDDFSNAADEAALLSARCNEIQAGIDLSAGPLLRAGLFHVAEGSRLLIVVHHLVVDGVSWRILLEDIGTLHGQLLRGEPLLLPEKTDAFLSWPSRLSDYTAGKAYTKACAYWASFDAQAYPPLKRDFPEGTNRADEQEVETFVLARELTSQLLGDAHRRFGTRINDLLLAGLLLGIRRCYQQHGILLDLEGHGREEVPGANISRTVGWFTSIYPVLLASDADSLSRMIREVKELLRHIPNNGIDYTIWRYQKGNTIPGDVRSRISFNYLGQFDTDITGKTFSVSDDTRSRETSLLEEGAYDWEISGRVVGGRLTMQLVYSTCRYNRETITALMESYRNALEEITSYCCSGANVELTPSDLTFKDLTLPQLESLQQQYELEDIYPMAPMQEGMLFHALMEPEAEHYFDQLVCSITGPLDIALVEKAMNAIIHRYAILRTVFLQKGQQRPLQAVLKERKMTITFTDARKECLITPAAGLVEQYRLRDRQKKFNLEADMLMRLSIIRIADEEYRLIWSFHHILMDGWCIGIILNEFRKIYAAYETGRTVALPAVREYSRYIAWLESRDKALAADYWKNYLASYDTLTSFRDKTSRQQITIPYQQRIRQLVLSAEQVCALQQIAADHHITVNTLLQASWSILLAKYNNVRDVVFGCVVSGRPAEIAGVEEMVGLFINTVPVRVKYEETDTVLDLLKGIQARALQSEPHHYHPLPDIQSLTTTGQELFDHIMVFENYPESAGMVDATATENGAGYSITDAEIFEQANYSLSVVIIPAREMTLKFYYDATVYTDEQIEKLMLHLGRVVTQVVTTVKQRVADLEIVSPQEKQQLLYAFNDMRLPFEHQDTVVALFTKRAATDPDSTAIRFEGRNISYRQLHNKACCIARQIDEKLGGRGKAAIGLLCAISPEMVAGMLGILLAGCTYVPLSPDASRERNTYMLGDCGAALLVVQAALQHGMPAGEATESLVITGEDGWDDNIAYQPAAILPEDIIYIIYTSGTTGKPKGVAVTQRGISNMLCNYQHIYQISPGMVFSQIASITFDAAAFEIWPALTSGGCLCVAPEYLRTDAALMQSWLKENRVEITFLPTALAEYLLQNEWPGAPPSLRVVNVAGDRLKYHPAGELPFELYNLYGPTEDAIWTSYAALRHDKANTVYSIGRPIANKRVYILNADHQLQPVGVPGELCISGAGLARGYVNSDALTKERFVADPFFDGERMYKTGDMACWLPDGNICFIGRKDNQVKIRGFRIEPGEIENTLAAYAPVQDVVVAVLERGDHKYLAAYYTAAEAIAADALKDYLLARLPAYMVPAYFVHLPSIPLTPNGKADRKRLPDPGIMASAQYEAASTPIGTKLVEIWSEVLHLDRDKIGINTNFFDLGGHSISLMALNSRINDAFGCNLSVAGMFRLPTISSQEQYLMNGDADLSALENRLEQDLNEAGAVLDLLQDGPSGANE</sequence>
<comment type="caution">
    <text evidence="7">The sequence shown here is derived from an EMBL/GenBank/DDBJ whole genome shotgun (WGS) entry which is preliminary data.</text>
</comment>
<dbReference type="RefSeq" id="WP_168873978.1">
    <property type="nucleotide sequence ID" value="NZ_JABAIA010000003.1"/>
</dbReference>
<feature type="domain" description="Carrier" evidence="6">
    <location>
        <begin position="2029"/>
        <end position="2103"/>
    </location>
</feature>
<dbReference type="InterPro" id="IPR000873">
    <property type="entry name" value="AMP-dep_synth/lig_dom"/>
</dbReference>
<accession>A0A847RM13</accession>
<dbReference type="FunFam" id="2.30.38.10:FF:000001">
    <property type="entry name" value="Non-ribosomal peptide synthetase PvdI"/>
    <property type="match status" value="2"/>
</dbReference>
<proteinExistence type="inferred from homology"/>
<dbReference type="FunFam" id="3.40.50.12780:FF:000012">
    <property type="entry name" value="Non-ribosomal peptide synthetase"/>
    <property type="match status" value="3"/>
</dbReference>
<organism evidence="7 8">
    <name type="scientific">Chitinophaga varians</name>
    <dbReference type="NCBI Taxonomy" id="2202339"/>
    <lineage>
        <taxon>Bacteria</taxon>
        <taxon>Pseudomonadati</taxon>
        <taxon>Bacteroidota</taxon>
        <taxon>Chitinophagia</taxon>
        <taxon>Chitinophagales</taxon>
        <taxon>Chitinophagaceae</taxon>
        <taxon>Chitinophaga</taxon>
    </lineage>
</organism>
<dbReference type="SUPFAM" id="SSF56801">
    <property type="entry name" value="Acetyl-CoA synthetase-like"/>
    <property type="match status" value="5"/>
</dbReference>
<dbReference type="CDD" id="cd12117">
    <property type="entry name" value="A_NRPS_Srf_like"/>
    <property type="match status" value="1"/>
</dbReference>
<dbReference type="PROSITE" id="PS50075">
    <property type="entry name" value="CARRIER"/>
    <property type="match status" value="5"/>
</dbReference>
<dbReference type="InterPro" id="IPR023213">
    <property type="entry name" value="CAT-like_dom_sf"/>
</dbReference>
<feature type="domain" description="Carrier" evidence="6">
    <location>
        <begin position="6523"/>
        <end position="6600"/>
    </location>
</feature>
<dbReference type="NCBIfam" id="NF003417">
    <property type="entry name" value="PRK04813.1"/>
    <property type="match status" value="5"/>
</dbReference>
<dbReference type="InterPro" id="IPR036736">
    <property type="entry name" value="ACP-like_sf"/>
</dbReference>
<dbReference type="GO" id="GO:0031177">
    <property type="term" value="F:phosphopantetheine binding"/>
    <property type="evidence" value="ECO:0007669"/>
    <property type="project" value="InterPro"/>
</dbReference>
<dbReference type="InterPro" id="IPR025110">
    <property type="entry name" value="AMP-bd_C"/>
</dbReference>
<evidence type="ECO:0000256" key="1">
    <source>
        <dbReference type="ARBA" id="ARBA00001957"/>
    </source>
</evidence>
<gene>
    <name evidence="7" type="ORF">HGH92_27285</name>
</gene>
<dbReference type="FunFam" id="3.40.50.980:FF:000002">
    <property type="entry name" value="Enterobactin synthetase component F"/>
    <property type="match status" value="1"/>
</dbReference>
<dbReference type="CDD" id="cd19534">
    <property type="entry name" value="E_NRPS"/>
    <property type="match status" value="3"/>
</dbReference>
<dbReference type="Gene3D" id="3.30.300.30">
    <property type="match status" value="5"/>
</dbReference>
<dbReference type="FunFam" id="3.30.300.30:FF:000010">
    <property type="entry name" value="Enterobactin synthetase component F"/>
    <property type="match status" value="2"/>
</dbReference>
<dbReference type="GO" id="GO:0072330">
    <property type="term" value="P:monocarboxylic acid biosynthetic process"/>
    <property type="evidence" value="ECO:0007669"/>
    <property type="project" value="UniProtKB-ARBA"/>
</dbReference>
<dbReference type="Gene3D" id="3.40.50.980">
    <property type="match status" value="6"/>
</dbReference>
<evidence type="ECO:0000256" key="2">
    <source>
        <dbReference type="ARBA" id="ARBA00006432"/>
    </source>
</evidence>
<dbReference type="SUPFAM" id="SSF47336">
    <property type="entry name" value="ACP-like"/>
    <property type="match status" value="5"/>
</dbReference>
<dbReference type="Pfam" id="PF13193">
    <property type="entry name" value="AMP-binding_C"/>
    <property type="match status" value="4"/>
</dbReference>
<dbReference type="Gene3D" id="2.30.38.10">
    <property type="entry name" value="Luciferase, Domain 3"/>
    <property type="match status" value="3"/>
</dbReference>
<keyword evidence="5" id="KW-0677">Repeat</keyword>
<comment type="cofactor">
    <cofactor evidence="1">
        <name>pantetheine 4'-phosphate</name>
        <dbReference type="ChEBI" id="CHEBI:47942"/>
    </cofactor>
</comment>
<protein>
    <submittedName>
        <fullName evidence="7">Non-ribosomal peptide synthase/polyketide synthase</fullName>
    </submittedName>
</protein>
<evidence type="ECO:0000256" key="3">
    <source>
        <dbReference type="ARBA" id="ARBA00022450"/>
    </source>
</evidence>
<dbReference type="CDD" id="cd19531">
    <property type="entry name" value="LCL_NRPS-like"/>
    <property type="match status" value="1"/>
</dbReference>
<dbReference type="GO" id="GO:0003824">
    <property type="term" value="F:catalytic activity"/>
    <property type="evidence" value="ECO:0007669"/>
    <property type="project" value="InterPro"/>
</dbReference>
<dbReference type="Proteomes" id="UP000570474">
    <property type="component" value="Unassembled WGS sequence"/>
</dbReference>
<dbReference type="Pfam" id="PF00501">
    <property type="entry name" value="AMP-binding"/>
    <property type="match status" value="5"/>
</dbReference>
<feature type="domain" description="Carrier" evidence="6">
    <location>
        <begin position="3524"/>
        <end position="3598"/>
    </location>
</feature>
<dbReference type="EMBL" id="JABAIA010000003">
    <property type="protein sequence ID" value="NLR68039.1"/>
    <property type="molecule type" value="Genomic_DNA"/>
</dbReference>
<evidence type="ECO:0000256" key="5">
    <source>
        <dbReference type="ARBA" id="ARBA00022737"/>
    </source>
</evidence>
<evidence type="ECO:0000313" key="7">
    <source>
        <dbReference type="EMBL" id="NLR68039.1"/>
    </source>
</evidence>
<dbReference type="InterPro" id="IPR045851">
    <property type="entry name" value="AMP-bd_C_sf"/>
</dbReference>
<dbReference type="CDD" id="cd19543">
    <property type="entry name" value="DCL_NRPS"/>
    <property type="match status" value="3"/>
</dbReference>
<dbReference type="InterPro" id="IPR006162">
    <property type="entry name" value="Ppantetheine_attach_site"/>
</dbReference>
<dbReference type="FunFam" id="1.10.1200.10:FF:000016">
    <property type="entry name" value="Non-ribosomal peptide synthase"/>
    <property type="match status" value="1"/>
</dbReference>
<dbReference type="CDD" id="cd05930">
    <property type="entry name" value="A_NRPS"/>
    <property type="match status" value="4"/>
</dbReference>
<keyword evidence="4" id="KW-0597">Phosphoprotein</keyword>
<dbReference type="PANTHER" id="PTHR45527">
    <property type="entry name" value="NONRIBOSOMAL PEPTIDE SYNTHETASE"/>
    <property type="match status" value="1"/>
</dbReference>
<evidence type="ECO:0000259" key="6">
    <source>
        <dbReference type="PROSITE" id="PS50075"/>
    </source>
</evidence>
<dbReference type="InterPro" id="IPR009081">
    <property type="entry name" value="PP-bd_ACP"/>
</dbReference>
<dbReference type="GO" id="GO:0043041">
    <property type="term" value="P:amino acid activation for nonribosomal peptide biosynthetic process"/>
    <property type="evidence" value="ECO:0007669"/>
    <property type="project" value="TreeGrafter"/>
</dbReference>
<dbReference type="NCBIfam" id="TIGR01733">
    <property type="entry name" value="AA-adenyl-dom"/>
    <property type="match status" value="5"/>
</dbReference>
<comment type="similarity">
    <text evidence="2">Belongs to the ATP-dependent AMP-binding enzyme family.</text>
</comment>
<dbReference type="NCBIfam" id="TIGR01720">
    <property type="entry name" value="NRPS-para261"/>
    <property type="match status" value="3"/>
</dbReference>
<dbReference type="InterPro" id="IPR001242">
    <property type="entry name" value="Condensation_dom"/>
</dbReference>
<dbReference type="InterPro" id="IPR042099">
    <property type="entry name" value="ANL_N_sf"/>
</dbReference>
<name>A0A847RM13_9BACT</name>
<dbReference type="InterPro" id="IPR010071">
    <property type="entry name" value="AA_adenyl_dom"/>
</dbReference>
<dbReference type="Pfam" id="PF00550">
    <property type="entry name" value="PP-binding"/>
    <property type="match status" value="5"/>
</dbReference>
<dbReference type="Gene3D" id="3.30.559.30">
    <property type="entry name" value="Nonribosomal peptide synthetase, condensation domain"/>
    <property type="match status" value="8"/>
</dbReference>
<dbReference type="Gene3D" id="3.30.559.10">
    <property type="entry name" value="Chloramphenicol acetyltransferase-like domain"/>
    <property type="match status" value="8"/>
</dbReference>
<dbReference type="PANTHER" id="PTHR45527:SF1">
    <property type="entry name" value="FATTY ACID SYNTHASE"/>
    <property type="match status" value="1"/>
</dbReference>
<keyword evidence="8" id="KW-1185">Reference proteome</keyword>
<dbReference type="PROSITE" id="PS00455">
    <property type="entry name" value="AMP_BINDING"/>
    <property type="match status" value="5"/>
</dbReference>
<evidence type="ECO:0000313" key="8">
    <source>
        <dbReference type="Proteomes" id="UP000570474"/>
    </source>
</evidence>